<evidence type="ECO:0000256" key="10">
    <source>
        <dbReference type="ARBA" id="ARBA00047899"/>
    </source>
</evidence>
<dbReference type="Pfam" id="PF00560">
    <property type="entry name" value="LRR_1"/>
    <property type="match status" value="1"/>
</dbReference>
<keyword evidence="3" id="KW-0597">Phosphoprotein</keyword>
<gene>
    <name evidence="14" type="ORF">SHERM_03954</name>
</gene>
<keyword evidence="12" id="KW-0472">Membrane</keyword>
<feature type="transmembrane region" description="Helical" evidence="12">
    <location>
        <begin position="230"/>
        <end position="252"/>
    </location>
</feature>
<comment type="catalytic activity">
    <reaction evidence="11">
        <text>L-seryl-[protein] + ATP = O-phospho-L-seryl-[protein] + ADP + H(+)</text>
        <dbReference type="Rhea" id="RHEA:17989"/>
        <dbReference type="Rhea" id="RHEA-COMP:9863"/>
        <dbReference type="Rhea" id="RHEA-COMP:11604"/>
        <dbReference type="ChEBI" id="CHEBI:15378"/>
        <dbReference type="ChEBI" id="CHEBI:29999"/>
        <dbReference type="ChEBI" id="CHEBI:30616"/>
        <dbReference type="ChEBI" id="CHEBI:83421"/>
        <dbReference type="ChEBI" id="CHEBI:456216"/>
        <dbReference type="EC" id="2.7.11.1"/>
    </reaction>
</comment>
<reference evidence="14" key="1">
    <citation type="submission" date="2019-12" db="EMBL/GenBank/DDBJ databases">
        <authorList>
            <person name="Scholes J."/>
        </authorList>
    </citation>
    <scope>NUCLEOTIDE SEQUENCE</scope>
</reference>
<evidence type="ECO:0000256" key="12">
    <source>
        <dbReference type="SAM" id="Phobius"/>
    </source>
</evidence>
<comment type="catalytic activity">
    <reaction evidence="10">
        <text>L-threonyl-[protein] + ATP = O-phospho-L-threonyl-[protein] + ADP + H(+)</text>
        <dbReference type="Rhea" id="RHEA:46608"/>
        <dbReference type="Rhea" id="RHEA-COMP:11060"/>
        <dbReference type="Rhea" id="RHEA-COMP:11605"/>
        <dbReference type="ChEBI" id="CHEBI:15378"/>
        <dbReference type="ChEBI" id="CHEBI:30013"/>
        <dbReference type="ChEBI" id="CHEBI:30616"/>
        <dbReference type="ChEBI" id="CHEBI:61977"/>
        <dbReference type="ChEBI" id="CHEBI:456216"/>
        <dbReference type="EC" id="2.7.11.1"/>
    </reaction>
</comment>
<dbReference type="EMBL" id="CACSLK010030184">
    <property type="protein sequence ID" value="CAA0836923.1"/>
    <property type="molecule type" value="Genomic_DNA"/>
</dbReference>
<sequence>MASLEQWREKSQSYKFNDLSFNLLDGTIAVTLQNLPRLRFMFLSHNSITGEVPDWILSSNRNFDLSYNNFTHSSQVGCQFSTISLAGHSFFINCGEGRTRFAGNKYDENLSNLGPSHFEWNDRWACSSTGPYTREDNAPYRQSREESIRCRHPRLCSLPDFDIAREANGVRRVIYREFDVDVNGSTSEIHLYLTGQGITAIPIRGIYGPLISAIAVTPNYDVSTGSGGTLFAGAITGIVISSCVVVFLVLFVL</sequence>
<evidence type="ECO:0000256" key="7">
    <source>
        <dbReference type="ARBA" id="ARBA00022840"/>
    </source>
</evidence>
<dbReference type="InterPro" id="IPR021720">
    <property type="entry name" value="Malectin_dom"/>
</dbReference>
<dbReference type="EC" id="2.7.11.1" evidence="2"/>
<evidence type="ECO:0000256" key="4">
    <source>
        <dbReference type="ARBA" id="ARBA00022679"/>
    </source>
</evidence>
<dbReference type="GO" id="GO:0005524">
    <property type="term" value="F:ATP binding"/>
    <property type="evidence" value="ECO:0007669"/>
    <property type="project" value="UniProtKB-KW"/>
</dbReference>
<keyword evidence="15" id="KW-1185">Reference proteome</keyword>
<dbReference type="GO" id="GO:0004674">
    <property type="term" value="F:protein serine/threonine kinase activity"/>
    <property type="evidence" value="ECO:0007669"/>
    <property type="project" value="UniProtKB-EC"/>
</dbReference>
<keyword evidence="4" id="KW-0808">Transferase</keyword>
<dbReference type="Proteomes" id="UP001153555">
    <property type="component" value="Unassembled WGS sequence"/>
</dbReference>
<evidence type="ECO:0000256" key="11">
    <source>
        <dbReference type="ARBA" id="ARBA00048679"/>
    </source>
</evidence>
<proteinExistence type="predicted"/>
<evidence type="ECO:0000256" key="1">
    <source>
        <dbReference type="ARBA" id="ARBA00004479"/>
    </source>
</evidence>
<evidence type="ECO:0000256" key="9">
    <source>
        <dbReference type="ARBA" id="ARBA00023180"/>
    </source>
</evidence>
<dbReference type="OrthoDB" id="1938112at2759"/>
<evidence type="ECO:0000256" key="5">
    <source>
        <dbReference type="ARBA" id="ARBA00022729"/>
    </source>
</evidence>
<evidence type="ECO:0000256" key="6">
    <source>
        <dbReference type="ARBA" id="ARBA00022741"/>
    </source>
</evidence>
<keyword evidence="12" id="KW-1133">Transmembrane helix</keyword>
<evidence type="ECO:0000313" key="15">
    <source>
        <dbReference type="Proteomes" id="UP001153555"/>
    </source>
</evidence>
<name>A0A9N7NK38_STRHE</name>
<organism evidence="14 15">
    <name type="scientific">Striga hermonthica</name>
    <name type="common">Purple witchweed</name>
    <name type="synonym">Buchnera hermonthica</name>
    <dbReference type="NCBI Taxonomy" id="68872"/>
    <lineage>
        <taxon>Eukaryota</taxon>
        <taxon>Viridiplantae</taxon>
        <taxon>Streptophyta</taxon>
        <taxon>Embryophyta</taxon>
        <taxon>Tracheophyta</taxon>
        <taxon>Spermatophyta</taxon>
        <taxon>Magnoliopsida</taxon>
        <taxon>eudicotyledons</taxon>
        <taxon>Gunneridae</taxon>
        <taxon>Pentapetalae</taxon>
        <taxon>asterids</taxon>
        <taxon>lamiids</taxon>
        <taxon>Lamiales</taxon>
        <taxon>Orobanchaceae</taxon>
        <taxon>Buchnereae</taxon>
        <taxon>Striga</taxon>
    </lineage>
</organism>
<keyword evidence="8 14" id="KW-0675">Receptor</keyword>
<dbReference type="InterPro" id="IPR051824">
    <property type="entry name" value="LRR_Rcpt-Like_S/T_Kinase"/>
</dbReference>
<protein>
    <recommendedName>
        <fullName evidence="2">non-specific serine/threonine protein kinase</fullName>
        <ecNumber evidence="2">2.7.11.1</ecNumber>
    </recommendedName>
</protein>
<comment type="subcellular location">
    <subcellularLocation>
        <location evidence="1">Membrane</location>
        <topology evidence="1">Single-pass type I membrane protein</topology>
    </subcellularLocation>
</comment>
<evidence type="ECO:0000256" key="8">
    <source>
        <dbReference type="ARBA" id="ARBA00023170"/>
    </source>
</evidence>
<dbReference type="InterPro" id="IPR001611">
    <property type="entry name" value="Leu-rich_rpt"/>
</dbReference>
<evidence type="ECO:0000259" key="13">
    <source>
        <dbReference type="Pfam" id="PF11721"/>
    </source>
</evidence>
<comment type="caution">
    <text evidence="14">The sequence shown here is derived from an EMBL/GenBank/DDBJ whole genome shotgun (WGS) entry which is preliminary data.</text>
</comment>
<dbReference type="Pfam" id="PF11721">
    <property type="entry name" value="Malectin"/>
    <property type="match status" value="1"/>
</dbReference>
<feature type="domain" description="Malectin" evidence="13">
    <location>
        <begin position="158"/>
        <end position="214"/>
    </location>
</feature>
<dbReference type="InterPro" id="IPR032675">
    <property type="entry name" value="LRR_dom_sf"/>
</dbReference>
<keyword evidence="5" id="KW-0732">Signal</keyword>
<keyword evidence="14" id="KW-0418">Kinase</keyword>
<accession>A0A9N7NK38</accession>
<evidence type="ECO:0000313" key="14">
    <source>
        <dbReference type="EMBL" id="CAA0836923.1"/>
    </source>
</evidence>
<dbReference type="PANTHER" id="PTHR48006">
    <property type="entry name" value="LEUCINE-RICH REPEAT-CONTAINING PROTEIN DDB_G0281931-RELATED"/>
    <property type="match status" value="1"/>
</dbReference>
<keyword evidence="9" id="KW-0325">Glycoprotein</keyword>
<dbReference type="PANTHER" id="PTHR48006:SF60">
    <property type="entry name" value="PROTEIN KINASE DOMAIN-CONTAINING PROTEIN"/>
    <property type="match status" value="1"/>
</dbReference>
<keyword evidence="7" id="KW-0067">ATP-binding</keyword>
<dbReference type="SUPFAM" id="SSF52058">
    <property type="entry name" value="L domain-like"/>
    <property type="match status" value="1"/>
</dbReference>
<dbReference type="GO" id="GO:0016020">
    <property type="term" value="C:membrane"/>
    <property type="evidence" value="ECO:0007669"/>
    <property type="project" value="UniProtKB-SubCell"/>
</dbReference>
<keyword evidence="12" id="KW-0812">Transmembrane</keyword>
<keyword evidence="6" id="KW-0547">Nucleotide-binding</keyword>
<dbReference type="Gene3D" id="3.80.10.10">
    <property type="entry name" value="Ribonuclease Inhibitor"/>
    <property type="match status" value="1"/>
</dbReference>
<evidence type="ECO:0000256" key="3">
    <source>
        <dbReference type="ARBA" id="ARBA00022553"/>
    </source>
</evidence>
<evidence type="ECO:0000256" key="2">
    <source>
        <dbReference type="ARBA" id="ARBA00012513"/>
    </source>
</evidence>
<dbReference type="AlphaFoldDB" id="A0A9N7NK38"/>